<evidence type="ECO:0000256" key="1">
    <source>
        <dbReference type="ARBA" id="ARBA00004123"/>
    </source>
</evidence>
<dbReference type="EMBL" id="JARK01000280">
    <property type="protein sequence ID" value="EYC39027.1"/>
    <property type="molecule type" value="Genomic_DNA"/>
</dbReference>
<keyword evidence="7" id="KW-1185">Reference proteome</keyword>
<feature type="region of interest" description="Disordered" evidence="4">
    <location>
        <begin position="1097"/>
        <end position="1179"/>
    </location>
</feature>
<keyword evidence="3" id="KW-0539">Nucleus</keyword>
<dbReference type="Pfam" id="PF16755">
    <property type="entry name" value="Beta-prop_NUP159_NUP214"/>
    <property type="match status" value="1"/>
</dbReference>
<evidence type="ECO:0000313" key="7">
    <source>
        <dbReference type="Proteomes" id="UP000024635"/>
    </source>
</evidence>
<evidence type="ECO:0000256" key="2">
    <source>
        <dbReference type="ARBA" id="ARBA00022448"/>
    </source>
</evidence>
<comment type="subcellular location">
    <subcellularLocation>
        <location evidence="1">Nucleus</location>
    </subcellularLocation>
</comment>
<dbReference type="STRING" id="53326.A0A016WIF5"/>
<feature type="region of interest" description="Disordered" evidence="4">
    <location>
        <begin position="454"/>
        <end position="550"/>
    </location>
</feature>
<comment type="caution">
    <text evidence="6">The sequence shown here is derived from an EMBL/GenBank/DDBJ whole genome shotgun (WGS) entry which is preliminary data.</text>
</comment>
<feature type="domain" description="Nucleoporin Nup159/Nup146 N-terminal" evidence="5">
    <location>
        <begin position="30"/>
        <end position="251"/>
    </location>
</feature>
<proteinExistence type="predicted"/>
<name>A0A016WIF5_9BILA</name>
<feature type="compositionally biased region" description="Basic and acidic residues" evidence="4">
    <location>
        <begin position="1148"/>
        <end position="1169"/>
    </location>
</feature>
<evidence type="ECO:0000259" key="5">
    <source>
        <dbReference type="Pfam" id="PF16755"/>
    </source>
</evidence>
<dbReference type="SUPFAM" id="SSF117289">
    <property type="entry name" value="Nucleoporin domain"/>
    <property type="match status" value="1"/>
</dbReference>
<sequence length="1661" mass="173313">MAQQFTCNPLSAIPRVHNFAASNPSVHFQQKLVVASKFEIAVAVSSNHELASFRTTVAHEPSSGAFNDVNKVQTKVTPLDPQWEIVSIGLNADETLLGVFANNQHGCFVHIYDVLTLSVDVSGEAVALCSVRVGNTASKGIAFEWNPALSDMFAASDNERTLSVAKVDMHNPSKYSLLGEKKLEANINEISWSPKGKQLVAGDANGKIFQLKPEIELVRATNAPQSGMAVTSLSWLATTEWLVAYSNPERTSGGTFMLNIKKDKPPSWTPVDLSGQFSLGETRRLLVDWNIVIVALPGTGQLLGVCKPPNANSWSTMPLASLPQPSPASFVIGIAVDLSRQTQVTLGDGSTRRLPVLVALNSDGSLRTFQLSPPSKEYPDCNVSLVPVDPSKIQRGLRPSVLASSQNVPSLAPVSAATPQQSATPMTGLFAKMGEQKAPTTAFTAANPSGGLFGGAKATTQSPLNSGTPTISTSLFSAQPSGTALSSTQGATQATPKSSLTQPSSNLMSGASLPLFGKPATNPTLTQSLSGKPETPAQPPPAAAPLQEKTGPDPVEVAKAAKAALAAARTTAKENLEKFRKVWHDSHRDLHSFSINKQKAGIAIDEAVASLTHAENSETADEIYRMVCELDEELNDLMRMVVEKKELIEEKTATHKECRDIELSYRRPLDPLERTQSDSVMQKFEDFTIRLHEAKKLIAETKKISVASKPRRVSEFDPKFEGRLHESMKNMARYFAVVRGRVEDVERKALHFTTKKQLNSTAATADHSLSTLTATDSVAYEEAPSSIFVTSAPKPLFFDRRAASKSQQRAKMLEIMTAKKDIKITTKKVELLRIDGGASDDTLSSSFLNAPNLETSLYQKISSPHTVKQVLTMRNASTQADAPPVAAPTLTHTPSVTSALSSLAKQPTSTIGDVPKAASDKTLSTSGIVPLATSTPGFKLGDSSLKPSGSFFPSANPITPPSVSSQDATSKLATEVNSLGGKSIFGGLQSTTKTTVPSTESKPLFTFSTSKTTTETTNESKSLFGGLGTTGSLTSEKKELGKPSTLFGTLNEKAPTAASEKNEEKKSSLFGSAGAATSVATEKDEKPILFVNKAAAETPAVESKEAKPTSLFGGAAKQTTPTSIFGGGTLSKPLSFPSAQLAKPSETVNEKDQKDENSSSKSSEVKQADAKSGLENSVTSSNLTATTTATTTTSSSIFGKSPIIPSTAATTTTSSLFGTSISSATPATSTTTPTSSSLFGTTSLSSTTPATTTTTTTSSIFGTTSISSTAPATTTTTTTSSSIFGSLKSTTAQSSAFGSVFGAKDAGATQGSATGASTVTFSFKPKTEAEVTQPTASFTFTPKPSTGGSLGFAAAAAAAASSTDNDEGMDDDGAAGGASQSTGGSIFGGGFMSGIGSTTSANANKNVFGMGTSNLLKSGSTQPGSSSLFKTGQHSIFGGNTQTSSFATAAQQAAQSNTSPSSSMSKSVFGAAPKFGGPPVFGAKPVFGSPTTQQTTAFGGASATGGGFSSFSGNKSLFGGATSGGSSLFGGGTTIQNQPKSSLFGGGTTNQNQPKSSLFGGGQPSSIGTRLGSQHGDDEEKDDMARVRAPSELASPRSRASSKLPDRSLFLPYIPSAFAPFVDRTVRLKNKEQQRHGKRGANAKQTLRKIKVRYTLNDLNS</sequence>
<dbReference type="OrthoDB" id="248320at2759"/>
<evidence type="ECO:0000256" key="3">
    <source>
        <dbReference type="ARBA" id="ARBA00023242"/>
    </source>
</evidence>
<reference evidence="7" key="1">
    <citation type="journal article" date="2015" name="Nat. Genet.">
        <title>The genome and transcriptome of the zoonotic hookworm Ancylostoma ceylanicum identify infection-specific gene families.</title>
        <authorList>
            <person name="Schwarz E.M."/>
            <person name="Hu Y."/>
            <person name="Antoshechkin I."/>
            <person name="Miller M.M."/>
            <person name="Sternberg P.W."/>
            <person name="Aroian R.V."/>
        </authorList>
    </citation>
    <scope>NUCLEOTIDE SEQUENCE</scope>
    <source>
        <strain evidence="7">HY135</strain>
    </source>
</reference>
<gene>
    <name evidence="6" type="primary">Acey_s0680.g1468</name>
    <name evidence="6" type="synonym">Acey-npp-14</name>
    <name evidence="6" type="ORF">Y032_0680g1468</name>
</gene>
<feature type="region of interest" description="Disordered" evidence="4">
    <location>
        <begin position="1529"/>
        <end position="1603"/>
    </location>
</feature>
<evidence type="ECO:0000313" key="6">
    <source>
        <dbReference type="EMBL" id="EYC39027.1"/>
    </source>
</evidence>
<evidence type="ECO:0000256" key="4">
    <source>
        <dbReference type="SAM" id="MobiDB-lite"/>
    </source>
</evidence>
<keyword evidence="2" id="KW-0813">Transport</keyword>
<feature type="compositionally biased region" description="Polar residues" evidence="4">
    <location>
        <begin position="521"/>
        <end position="530"/>
    </location>
</feature>
<feature type="compositionally biased region" description="Basic and acidic residues" evidence="4">
    <location>
        <begin position="1575"/>
        <end position="1586"/>
    </location>
</feature>
<feature type="compositionally biased region" description="Low complexity" evidence="4">
    <location>
        <begin position="1010"/>
        <end position="1034"/>
    </location>
</feature>
<accession>A0A016WIF5</accession>
<organism evidence="6 7">
    <name type="scientific">Ancylostoma ceylanicum</name>
    <dbReference type="NCBI Taxonomy" id="53326"/>
    <lineage>
        <taxon>Eukaryota</taxon>
        <taxon>Metazoa</taxon>
        <taxon>Ecdysozoa</taxon>
        <taxon>Nematoda</taxon>
        <taxon>Chromadorea</taxon>
        <taxon>Rhabditida</taxon>
        <taxon>Rhabditina</taxon>
        <taxon>Rhabditomorpha</taxon>
        <taxon>Strongyloidea</taxon>
        <taxon>Ancylostomatidae</taxon>
        <taxon>Ancylostomatinae</taxon>
        <taxon>Ancylostoma</taxon>
    </lineage>
</organism>
<dbReference type="GO" id="GO:0005634">
    <property type="term" value="C:nucleus"/>
    <property type="evidence" value="ECO:0007669"/>
    <property type="project" value="UniProtKB-SubCell"/>
</dbReference>
<dbReference type="InterPro" id="IPR015943">
    <property type="entry name" value="WD40/YVTN_repeat-like_dom_sf"/>
</dbReference>
<dbReference type="Gene3D" id="2.130.10.10">
    <property type="entry name" value="YVTN repeat-like/Quinoprotein amine dehydrogenase"/>
    <property type="match status" value="1"/>
</dbReference>
<dbReference type="Proteomes" id="UP000024635">
    <property type="component" value="Unassembled WGS sequence"/>
</dbReference>
<protein>
    <recommendedName>
        <fullName evidence="5">Nucleoporin Nup159/Nup146 N-terminal domain-containing protein</fullName>
    </recommendedName>
</protein>
<feature type="compositionally biased region" description="Polar residues" evidence="4">
    <location>
        <begin position="458"/>
        <end position="509"/>
    </location>
</feature>
<feature type="region of interest" description="Disordered" evidence="4">
    <location>
        <begin position="1010"/>
        <end position="1078"/>
    </location>
</feature>
<dbReference type="InterPro" id="IPR039462">
    <property type="entry name" value="Nup159/Nup146_N"/>
</dbReference>
<feature type="region of interest" description="Disordered" evidence="4">
    <location>
        <begin position="1220"/>
        <end position="1257"/>
    </location>
</feature>